<feature type="region of interest" description="Disordered" evidence="1">
    <location>
        <begin position="34"/>
        <end position="64"/>
    </location>
</feature>
<sequence>MRKNQRARQIASARKETKVAPVCSVVSAIATEKEGVGDHTTPALADEGGADEGGRQPRQADEDLPEDVIVLQIRRRRRSGLQDDVVILRCRRRCQYRSDLICRDDIVILRRRRRCPCWCRSEETAVTAN</sequence>
<accession>A0A5J9U5Y3</accession>
<gene>
    <name evidence="2" type="ORF">EJB05_35109</name>
</gene>
<comment type="caution">
    <text evidence="2">The sequence shown here is derived from an EMBL/GenBank/DDBJ whole genome shotgun (WGS) entry which is preliminary data.</text>
</comment>
<reference evidence="2 3" key="1">
    <citation type="journal article" date="2019" name="Sci. Rep.">
        <title>A high-quality genome of Eragrostis curvula grass provides insights into Poaceae evolution and supports new strategies to enhance forage quality.</title>
        <authorList>
            <person name="Carballo J."/>
            <person name="Santos B.A.C.M."/>
            <person name="Zappacosta D."/>
            <person name="Garbus I."/>
            <person name="Selva J.P."/>
            <person name="Gallo C.A."/>
            <person name="Diaz A."/>
            <person name="Albertini E."/>
            <person name="Caccamo M."/>
            <person name="Echenique V."/>
        </authorList>
    </citation>
    <scope>NUCLEOTIDE SEQUENCE [LARGE SCALE GENOMIC DNA]</scope>
    <source>
        <strain evidence="3">cv. Victoria</strain>
        <tissue evidence="2">Leaf</tissue>
    </source>
</reference>
<dbReference type="AlphaFoldDB" id="A0A5J9U5Y3"/>
<proteinExistence type="predicted"/>
<dbReference type="EMBL" id="RWGY01000029">
    <property type="protein sequence ID" value="TVU18986.1"/>
    <property type="molecule type" value="Genomic_DNA"/>
</dbReference>
<name>A0A5J9U5Y3_9POAL</name>
<evidence type="ECO:0000313" key="2">
    <source>
        <dbReference type="EMBL" id="TVU18986.1"/>
    </source>
</evidence>
<dbReference type="Gramene" id="TVU18986">
    <property type="protein sequence ID" value="TVU18986"/>
    <property type="gene ID" value="EJB05_35109"/>
</dbReference>
<organism evidence="2 3">
    <name type="scientific">Eragrostis curvula</name>
    <name type="common">weeping love grass</name>
    <dbReference type="NCBI Taxonomy" id="38414"/>
    <lineage>
        <taxon>Eukaryota</taxon>
        <taxon>Viridiplantae</taxon>
        <taxon>Streptophyta</taxon>
        <taxon>Embryophyta</taxon>
        <taxon>Tracheophyta</taxon>
        <taxon>Spermatophyta</taxon>
        <taxon>Magnoliopsida</taxon>
        <taxon>Liliopsida</taxon>
        <taxon>Poales</taxon>
        <taxon>Poaceae</taxon>
        <taxon>PACMAD clade</taxon>
        <taxon>Chloridoideae</taxon>
        <taxon>Eragrostideae</taxon>
        <taxon>Eragrostidinae</taxon>
        <taxon>Eragrostis</taxon>
    </lineage>
</organism>
<dbReference type="Proteomes" id="UP000324897">
    <property type="component" value="Chromosome 7"/>
</dbReference>
<protein>
    <submittedName>
        <fullName evidence="2">Uncharacterized protein</fullName>
    </submittedName>
</protein>
<evidence type="ECO:0000313" key="3">
    <source>
        <dbReference type="Proteomes" id="UP000324897"/>
    </source>
</evidence>
<feature type="compositionally biased region" description="Basic and acidic residues" evidence="1">
    <location>
        <begin position="52"/>
        <end position="61"/>
    </location>
</feature>
<keyword evidence="3" id="KW-1185">Reference proteome</keyword>
<evidence type="ECO:0000256" key="1">
    <source>
        <dbReference type="SAM" id="MobiDB-lite"/>
    </source>
</evidence>